<evidence type="ECO:0000313" key="1">
    <source>
        <dbReference type="EMBL" id="KAG8177994.1"/>
    </source>
</evidence>
<organism evidence="1 2">
    <name type="scientific">Oedothorax gibbosus</name>
    <dbReference type="NCBI Taxonomy" id="931172"/>
    <lineage>
        <taxon>Eukaryota</taxon>
        <taxon>Metazoa</taxon>
        <taxon>Ecdysozoa</taxon>
        <taxon>Arthropoda</taxon>
        <taxon>Chelicerata</taxon>
        <taxon>Arachnida</taxon>
        <taxon>Araneae</taxon>
        <taxon>Araneomorphae</taxon>
        <taxon>Entelegynae</taxon>
        <taxon>Araneoidea</taxon>
        <taxon>Linyphiidae</taxon>
        <taxon>Erigoninae</taxon>
        <taxon>Oedothorax</taxon>
    </lineage>
</organism>
<comment type="caution">
    <text evidence="1">The sequence shown here is derived from an EMBL/GenBank/DDBJ whole genome shotgun (WGS) entry which is preliminary data.</text>
</comment>
<dbReference type="Proteomes" id="UP000827092">
    <property type="component" value="Unassembled WGS sequence"/>
</dbReference>
<protein>
    <submittedName>
        <fullName evidence="1">Uncharacterized protein</fullName>
    </submittedName>
</protein>
<dbReference type="EMBL" id="JAFNEN010000728">
    <property type="protein sequence ID" value="KAG8177994.1"/>
    <property type="molecule type" value="Genomic_DNA"/>
</dbReference>
<evidence type="ECO:0000313" key="2">
    <source>
        <dbReference type="Proteomes" id="UP000827092"/>
    </source>
</evidence>
<keyword evidence="2" id="KW-1185">Reference proteome</keyword>
<dbReference type="AlphaFoldDB" id="A0AAV6U1Z4"/>
<gene>
    <name evidence="1" type="ORF">JTE90_015053</name>
</gene>
<accession>A0AAV6U1Z4</accession>
<name>A0AAV6U1Z4_9ARAC</name>
<proteinExistence type="predicted"/>
<reference evidence="1 2" key="1">
    <citation type="journal article" date="2022" name="Nat. Ecol. Evol.">
        <title>A masculinizing supergene underlies an exaggerated male reproductive morph in a spider.</title>
        <authorList>
            <person name="Hendrickx F."/>
            <person name="De Corte Z."/>
            <person name="Sonet G."/>
            <person name="Van Belleghem S.M."/>
            <person name="Kostlbacher S."/>
            <person name="Vangestel C."/>
        </authorList>
    </citation>
    <scope>NUCLEOTIDE SEQUENCE [LARGE SCALE GENOMIC DNA]</scope>
    <source>
        <strain evidence="1">W744_W776</strain>
    </source>
</reference>
<sequence length="188" mass="22139">MDFQEEDLPAYEDLFTFGLDCVKACMETYGIMNWENSYTTPRSPLKRCTDSIRRLVKQSPKIREMKVHNKLFTYFEGWFENDERSCCDKDFEAFAEFLTSELCLGNFEKDKFIHYCCMIGHMSVKLFTEKDMGVYRAIEAPDYAFCCIAFALMHFKKENQFHESTWAELDAYADSVLAKTRTSSRKHT</sequence>